<sequence length="197" mass="23213">MKFNEKEISLLLKDLLLNKEIELSDIPDLELYMDQVITLFDDKLSHLKRFYDEKLMTKTMINNYTKSKILIPPNKKKYSKEHMILLILIYNLKQSLSINDIGILFKDLLDHVSNDNDIDLHKIYESFLEIKKYQEGILKNELPDKIKFIEESTSGLDLSNKDLSQMLIFVLSLINEANIRKRLAEKIIDGFFTNDRL</sequence>
<gene>
    <name evidence="1" type="ORF">CLHOM_10530</name>
</gene>
<dbReference type="RefSeq" id="WP_052220634.1">
    <property type="nucleotide sequence ID" value="NZ_LHUR01000013.1"/>
</dbReference>
<name>A0A0L6ZBW3_9CLOT</name>
<comment type="caution">
    <text evidence="1">The sequence shown here is derived from an EMBL/GenBank/DDBJ whole genome shotgun (WGS) entry which is preliminary data.</text>
</comment>
<reference evidence="2" key="1">
    <citation type="submission" date="2015-08" db="EMBL/GenBank/DDBJ databases">
        <title>Genome sequence of the strict anaerobe Clostridium homopropionicum LuHBu1 (DSM 5847T).</title>
        <authorList>
            <person name="Poehlein A."/>
            <person name="Beck M."/>
            <person name="Schiel-Bengelsdorf B."/>
            <person name="Bengelsdorf F.R."/>
            <person name="Daniel R."/>
            <person name="Duerre P."/>
        </authorList>
    </citation>
    <scope>NUCLEOTIDE SEQUENCE [LARGE SCALE GENOMIC DNA]</scope>
    <source>
        <strain evidence="2">DSM 5847</strain>
    </source>
</reference>
<evidence type="ECO:0000313" key="2">
    <source>
        <dbReference type="Proteomes" id="UP000037043"/>
    </source>
</evidence>
<dbReference type="InterPro" id="IPR014975">
    <property type="entry name" value="DUF1836"/>
</dbReference>
<keyword evidence="2" id="KW-1185">Reference proteome</keyword>
<dbReference type="Proteomes" id="UP000037043">
    <property type="component" value="Unassembled WGS sequence"/>
</dbReference>
<dbReference type="AlphaFoldDB" id="A0A0L6ZBW3"/>
<dbReference type="EMBL" id="LHUR01000013">
    <property type="protein sequence ID" value="KOA20465.1"/>
    <property type="molecule type" value="Genomic_DNA"/>
</dbReference>
<proteinExistence type="predicted"/>
<dbReference type="STRING" id="36844.SAMN04488501_10857"/>
<protein>
    <recommendedName>
        <fullName evidence="3">DUF1836 domain-containing protein</fullName>
    </recommendedName>
</protein>
<accession>A0A0L6ZBW3</accession>
<dbReference type="PATRIC" id="fig|1121318.3.peg.1061"/>
<dbReference type="Pfam" id="PF08876">
    <property type="entry name" value="DUF1836"/>
    <property type="match status" value="1"/>
</dbReference>
<evidence type="ECO:0000313" key="1">
    <source>
        <dbReference type="EMBL" id="KOA20465.1"/>
    </source>
</evidence>
<evidence type="ECO:0008006" key="3">
    <source>
        <dbReference type="Google" id="ProtNLM"/>
    </source>
</evidence>
<dbReference type="PANTHER" id="PTHR40056:SF1">
    <property type="entry name" value="DUF1836 DOMAIN-CONTAINING PROTEIN"/>
    <property type="match status" value="1"/>
</dbReference>
<organism evidence="1 2">
    <name type="scientific">Clostridium homopropionicum DSM 5847</name>
    <dbReference type="NCBI Taxonomy" id="1121318"/>
    <lineage>
        <taxon>Bacteria</taxon>
        <taxon>Bacillati</taxon>
        <taxon>Bacillota</taxon>
        <taxon>Clostridia</taxon>
        <taxon>Eubacteriales</taxon>
        <taxon>Clostridiaceae</taxon>
        <taxon>Clostridium</taxon>
    </lineage>
</organism>
<dbReference type="PANTHER" id="PTHR40056">
    <property type="entry name" value="HYPOTHETICAL CYTOSOLIC PROTEIN"/>
    <property type="match status" value="1"/>
</dbReference>